<feature type="compositionally biased region" description="Low complexity" evidence="2">
    <location>
        <begin position="241"/>
        <end position="250"/>
    </location>
</feature>
<dbReference type="Proteomes" id="UP000439903">
    <property type="component" value="Unassembled WGS sequence"/>
</dbReference>
<feature type="coiled-coil region" evidence="1">
    <location>
        <begin position="97"/>
        <end position="124"/>
    </location>
</feature>
<sequence>MSEHIVAYLRQYKNRSFWGFLLRYQNEIVATTLPTSRWEDLNNDWVTNFIREARKLGEDLEGKVIEDRKRYNFEDYWSDVINECKIRRDISECKVEKERILHDLMKINDELKIKEDELTRILNKRKIHPKDSSNLDEDLMQSSSTINEDYRHESFADYGTGSNDGKNSDNNTMQSSSIINEDYSFADYGTGSNNDDINSDNYSNNNNHNSIVDSSVQQKKRVAPISSHKRNSRNVRRVNYNNNNSSNSGDNNHDGDENNNNNNNTDNNDENNDENSNNGENSNNNTNDDDSNIDIVGSSIPRKRNPRKKAQINYNIISLSKKSTLPLPSSSRVLSSSLGIRKSRKEESVQEVALYIVKEKK</sequence>
<comment type="caution">
    <text evidence="3">The sequence shown here is derived from an EMBL/GenBank/DDBJ whole genome shotgun (WGS) entry which is preliminary data.</text>
</comment>
<dbReference type="OrthoDB" id="2382575at2759"/>
<organism evidence="3 4">
    <name type="scientific">Gigaspora margarita</name>
    <dbReference type="NCBI Taxonomy" id="4874"/>
    <lineage>
        <taxon>Eukaryota</taxon>
        <taxon>Fungi</taxon>
        <taxon>Fungi incertae sedis</taxon>
        <taxon>Mucoromycota</taxon>
        <taxon>Glomeromycotina</taxon>
        <taxon>Glomeromycetes</taxon>
        <taxon>Diversisporales</taxon>
        <taxon>Gigasporaceae</taxon>
        <taxon>Gigaspora</taxon>
    </lineage>
</organism>
<name>A0A8H3XCL5_GIGMA</name>
<protein>
    <submittedName>
        <fullName evidence="3">Uncharacterized protein</fullName>
    </submittedName>
</protein>
<feature type="compositionally biased region" description="Low complexity" evidence="2">
    <location>
        <begin position="274"/>
        <end position="286"/>
    </location>
</feature>
<reference evidence="3 4" key="1">
    <citation type="journal article" date="2019" name="Environ. Microbiol.">
        <title>At the nexus of three kingdoms: the genome of the mycorrhizal fungus Gigaspora margarita provides insights into plant, endobacterial and fungal interactions.</title>
        <authorList>
            <person name="Venice F."/>
            <person name="Ghignone S."/>
            <person name="Salvioli di Fossalunga A."/>
            <person name="Amselem J."/>
            <person name="Novero M."/>
            <person name="Xianan X."/>
            <person name="Sedzielewska Toro K."/>
            <person name="Morin E."/>
            <person name="Lipzen A."/>
            <person name="Grigoriev I.V."/>
            <person name="Henrissat B."/>
            <person name="Martin F.M."/>
            <person name="Bonfante P."/>
        </authorList>
    </citation>
    <scope>NUCLEOTIDE SEQUENCE [LARGE SCALE GENOMIC DNA]</scope>
    <source>
        <strain evidence="3 4">BEG34</strain>
    </source>
</reference>
<evidence type="ECO:0000256" key="2">
    <source>
        <dbReference type="SAM" id="MobiDB-lite"/>
    </source>
</evidence>
<evidence type="ECO:0000313" key="4">
    <source>
        <dbReference type="Proteomes" id="UP000439903"/>
    </source>
</evidence>
<feature type="region of interest" description="Disordered" evidence="2">
    <location>
        <begin position="146"/>
        <end position="174"/>
    </location>
</feature>
<feature type="region of interest" description="Disordered" evidence="2">
    <location>
        <begin position="190"/>
        <end position="307"/>
    </location>
</feature>
<feature type="compositionally biased region" description="Polar residues" evidence="2">
    <location>
        <begin position="160"/>
        <end position="174"/>
    </location>
</feature>
<gene>
    <name evidence="3" type="ORF">F8M41_003523</name>
</gene>
<dbReference type="AlphaFoldDB" id="A0A8H3XCL5"/>
<keyword evidence="1" id="KW-0175">Coiled coil</keyword>
<evidence type="ECO:0000313" key="3">
    <source>
        <dbReference type="EMBL" id="KAF0443894.1"/>
    </source>
</evidence>
<accession>A0A8H3XCL5</accession>
<feature type="compositionally biased region" description="Low complexity" evidence="2">
    <location>
        <begin position="192"/>
        <end position="216"/>
    </location>
</feature>
<proteinExistence type="predicted"/>
<keyword evidence="4" id="KW-1185">Reference proteome</keyword>
<feature type="compositionally biased region" description="Basic residues" evidence="2">
    <location>
        <begin position="218"/>
        <end position="236"/>
    </location>
</feature>
<evidence type="ECO:0000256" key="1">
    <source>
        <dbReference type="SAM" id="Coils"/>
    </source>
</evidence>
<dbReference type="EMBL" id="WTPW01001306">
    <property type="protein sequence ID" value="KAF0443894.1"/>
    <property type="molecule type" value="Genomic_DNA"/>
</dbReference>